<gene>
    <name evidence="1" type="ORF">EA472_13145</name>
</gene>
<name>A0A3N6M7J5_NATCH</name>
<evidence type="ECO:0000313" key="1">
    <source>
        <dbReference type="EMBL" id="RQG99608.1"/>
    </source>
</evidence>
<dbReference type="AlphaFoldDB" id="A0A3N6M7J5"/>
<comment type="caution">
    <text evidence="1">The sequence shown here is derived from an EMBL/GenBank/DDBJ whole genome shotgun (WGS) entry which is preliminary data.</text>
</comment>
<organism evidence="1 2">
    <name type="scientific">Natrarchaeobius chitinivorans</name>
    <dbReference type="NCBI Taxonomy" id="1679083"/>
    <lineage>
        <taxon>Archaea</taxon>
        <taxon>Methanobacteriati</taxon>
        <taxon>Methanobacteriota</taxon>
        <taxon>Stenosarchaea group</taxon>
        <taxon>Halobacteria</taxon>
        <taxon>Halobacteriales</taxon>
        <taxon>Natrialbaceae</taxon>
        <taxon>Natrarchaeobius</taxon>
    </lineage>
</organism>
<evidence type="ECO:0000313" key="2">
    <source>
        <dbReference type="Proteomes" id="UP000281431"/>
    </source>
</evidence>
<reference evidence="1 2" key="1">
    <citation type="submission" date="2018-10" db="EMBL/GenBank/DDBJ databases">
        <title>Natrarchaeobius chitinivorans gen. nov., sp. nov., and Natrarchaeobius haloalkaliphilus sp. nov., alkaliphilic, chitin-utilizing haloarchaea from hypersaline alkaline lakes.</title>
        <authorList>
            <person name="Sorokin D.Y."/>
            <person name="Elcheninov A.G."/>
            <person name="Kostrikina N.A."/>
            <person name="Bale N.J."/>
            <person name="Sinninghe Damste J.S."/>
            <person name="Khijniak T.V."/>
            <person name="Kublanov I.V."/>
            <person name="Toshchakov S.V."/>
        </authorList>
    </citation>
    <scope>NUCLEOTIDE SEQUENCE [LARGE SCALE GENOMIC DNA]</scope>
    <source>
        <strain evidence="1 2">AArcht7</strain>
    </source>
</reference>
<protein>
    <submittedName>
        <fullName evidence="1">Uncharacterized protein</fullName>
    </submittedName>
</protein>
<keyword evidence="2" id="KW-1185">Reference proteome</keyword>
<proteinExistence type="predicted"/>
<dbReference type="EMBL" id="REFZ01000008">
    <property type="protein sequence ID" value="RQG99608.1"/>
    <property type="molecule type" value="Genomic_DNA"/>
</dbReference>
<dbReference type="Proteomes" id="UP000281431">
    <property type="component" value="Unassembled WGS sequence"/>
</dbReference>
<accession>A0A3N6M7J5</accession>
<sequence length="64" mass="7269">MQQTPKGSECELLAAEDRIYVRVSSAEADLQEICQAAHTEFQWLWDKDGMAYIDHTSVNVVKPD</sequence>